<dbReference type="EMBL" id="JBGBPQ010000019">
    <property type="protein sequence ID" value="KAL1504830.1"/>
    <property type="molecule type" value="Genomic_DNA"/>
</dbReference>
<proteinExistence type="predicted"/>
<dbReference type="Pfam" id="PF13306">
    <property type="entry name" value="LRR_5"/>
    <property type="match status" value="1"/>
</dbReference>
<protein>
    <submittedName>
        <fullName evidence="1">Uncharacterized protein</fullName>
    </submittedName>
</protein>
<dbReference type="Gene3D" id="3.80.10.10">
    <property type="entry name" value="Ribonuclease Inhibitor"/>
    <property type="match status" value="1"/>
</dbReference>
<keyword evidence="2" id="KW-1185">Reference proteome</keyword>
<dbReference type="PANTHER" id="PTHR45661:SF3">
    <property type="entry name" value="IG-LIKE DOMAIN-CONTAINING PROTEIN"/>
    <property type="match status" value="1"/>
</dbReference>
<evidence type="ECO:0000313" key="1">
    <source>
        <dbReference type="EMBL" id="KAL1504830.1"/>
    </source>
</evidence>
<comment type="caution">
    <text evidence="1">The sequence shown here is derived from an EMBL/GenBank/DDBJ whole genome shotgun (WGS) entry which is preliminary data.</text>
</comment>
<dbReference type="InterPro" id="IPR053139">
    <property type="entry name" value="Surface_bspA-like"/>
</dbReference>
<dbReference type="Proteomes" id="UP001515480">
    <property type="component" value="Unassembled WGS sequence"/>
</dbReference>
<name>A0AB34IRR2_PRYPA</name>
<organism evidence="1 2">
    <name type="scientific">Prymnesium parvum</name>
    <name type="common">Toxic golden alga</name>
    <dbReference type="NCBI Taxonomy" id="97485"/>
    <lineage>
        <taxon>Eukaryota</taxon>
        <taxon>Haptista</taxon>
        <taxon>Haptophyta</taxon>
        <taxon>Prymnesiophyceae</taxon>
        <taxon>Prymnesiales</taxon>
        <taxon>Prymnesiaceae</taxon>
        <taxon>Prymnesium</taxon>
    </lineage>
</organism>
<gene>
    <name evidence="1" type="ORF">AB1Y20_008602</name>
</gene>
<dbReference type="InterPro" id="IPR032675">
    <property type="entry name" value="LRR_dom_sf"/>
</dbReference>
<dbReference type="AlphaFoldDB" id="A0AB34IRR2"/>
<dbReference type="SUPFAM" id="SSF52058">
    <property type="entry name" value="L domain-like"/>
    <property type="match status" value="1"/>
</dbReference>
<accession>A0AB34IRR2</accession>
<dbReference type="InterPro" id="IPR026906">
    <property type="entry name" value="LRR_5"/>
</dbReference>
<evidence type="ECO:0000313" key="2">
    <source>
        <dbReference type="Proteomes" id="UP001515480"/>
    </source>
</evidence>
<dbReference type="PANTHER" id="PTHR45661">
    <property type="entry name" value="SURFACE ANTIGEN"/>
    <property type="match status" value="1"/>
</dbReference>
<sequence>MRAPVPLAVQYAKLDGALAATTPLVELGVACTLALRCSPAELAEAATRAVAFAAGRAGAYALSYERCTTRDVESIEIPAIVASVGRGAFTNRRALLGVTFAETSALAAIAEGAFESCRVLRDVTFEEGSVLTTIGEAAFHGCRAVEDVTLPRTLQTIGVEAFLDCHLLRTMTFGEPSALTAIGARAFTNCGALQSIALPANVKVLESHAFCACSSLERVTLPASLTEICEGAFECA</sequence>
<reference evidence="1 2" key="1">
    <citation type="journal article" date="2024" name="Science">
        <title>Giant polyketide synthase enzymes in the biosynthesis of giant marine polyether toxins.</title>
        <authorList>
            <person name="Fallon T.R."/>
            <person name="Shende V.V."/>
            <person name="Wierzbicki I.H."/>
            <person name="Pendleton A.L."/>
            <person name="Watervoot N.F."/>
            <person name="Auber R.P."/>
            <person name="Gonzalez D.J."/>
            <person name="Wisecaver J.H."/>
            <person name="Moore B.S."/>
        </authorList>
    </citation>
    <scope>NUCLEOTIDE SEQUENCE [LARGE SCALE GENOMIC DNA]</scope>
    <source>
        <strain evidence="1 2">12B1</strain>
    </source>
</reference>